<dbReference type="SUPFAM" id="SSF46785">
    <property type="entry name" value="Winged helix' DNA-binding domain"/>
    <property type="match status" value="1"/>
</dbReference>
<dbReference type="Proteomes" id="UP000298653">
    <property type="component" value="Chromosome"/>
</dbReference>
<evidence type="ECO:0000313" key="7">
    <source>
        <dbReference type="EMBL" id="QCP36203.1"/>
    </source>
</evidence>
<protein>
    <submittedName>
        <fullName evidence="7">Putative transcriptional regulator of pyridoxine metabolism</fullName>
    </submittedName>
</protein>
<dbReference type="InterPro" id="IPR015424">
    <property type="entry name" value="PyrdxlP-dep_Trfase"/>
</dbReference>
<dbReference type="SUPFAM" id="SSF53383">
    <property type="entry name" value="PLP-dependent transferases"/>
    <property type="match status" value="1"/>
</dbReference>
<keyword evidence="2" id="KW-0663">Pyridoxal phosphate</keyword>
<dbReference type="CDD" id="cd00609">
    <property type="entry name" value="AAT_like"/>
    <property type="match status" value="1"/>
</dbReference>
<dbReference type="RefSeq" id="WP_137329466.1">
    <property type="nucleotide sequence ID" value="NZ_CP040058.1"/>
</dbReference>
<dbReference type="PANTHER" id="PTHR46577:SF1">
    <property type="entry name" value="HTH-TYPE TRANSCRIPTIONAL REGULATORY PROTEIN GABR"/>
    <property type="match status" value="1"/>
</dbReference>
<evidence type="ECO:0000313" key="8">
    <source>
        <dbReference type="Proteomes" id="UP000298653"/>
    </source>
</evidence>
<dbReference type="PRINTS" id="PR00035">
    <property type="entry name" value="HTHGNTR"/>
</dbReference>
<dbReference type="PROSITE" id="PS50949">
    <property type="entry name" value="HTH_GNTR"/>
    <property type="match status" value="1"/>
</dbReference>
<dbReference type="Pfam" id="PF00155">
    <property type="entry name" value="Aminotran_1_2"/>
    <property type="match status" value="1"/>
</dbReference>
<feature type="domain" description="HTH gntR-type" evidence="6">
    <location>
        <begin position="12"/>
        <end position="80"/>
    </location>
</feature>
<keyword evidence="3" id="KW-0805">Transcription regulation</keyword>
<reference evidence="7 8" key="1">
    <citation type="submission" date="2019-05" db="EMBL/GenBank/DDBJ databases">
        <title>Complete genome sequencing of Anaerostipes rhamnosivorans.</title>
        <authorList>
            <person name="Bui T.P.N."/>
            <person name="de Vos W.M."/>
        </authorList>
    </citation>
    <scope>NUCLEOTIDE SEQUENCE [LARGE SCALE GENOMIC DNA]</scope>
    <source>
        <strain evidence="7 8">1y2</strain>
    </source>
</reference>
<dbReference type="SMART" id="SM00345">
    <property type="entry name" value="HTH_GNTR"/>
    <property type="match status" value="1"/>
</dbReference>
<dbReference type="EMBL" id="CP040058">
    <property type="protein sequence ID" value="QCP36203.1"/>
    <property type="molecule type" value="Genomic_DNA"/>
</dbReference>
<organism evidence="7 8">
    <name type="scientific">Anaerostipes rhamnosivorans</name>
    <dbReference type="NCBI Taxonomy" id="1229621"/>
    <lineage>
        <taxon>Bacteria</taxon>
        <taxon>Bacillati</taxon>
        <taxon>Bacillota</taxon>
        <taxon>Clostridia</taxon>
        <taxon>Lachnospirales</taxon>
        <taxon>Lachnospiraceae</taxon>
        <taxon>Anaerostipes</taxon>
    </lineage>
</organism>
<dbReference type="Gene3D" id="3.40.640.10">
    <property type="entry name" value="Type I PLP-dependent aspartate aminotransferase-like (Major domain)"/>
    <property type="match status" value="1"/>
</dbReference>
<proteinExistence type="inferred from homology"/>
<dbReference type="InterPro" id="IPR036390">
    <property type="entry name" value="WH_DNA-bd_sf"/>
</dbReference>
<evidence type="ECO:0000256" key="2">
    <source>
        <dbReference type="ARBA" id="ARBA00022898"/>
    </source>
</evidence>
<dbReference type="KEGG" id="arf:AR1Y2_2749"/>
<accession>A0A4P8IJI0</accession>
<comment type="similarity">
    <text evidence="1">In the C-terminal section; belongs to the class-I pyridoxal-phosphate-dependent aminotransferase family.</text>
</comment>
<evidence type="ECO:0000256" key="3">
    <source>
        <dbReference type="ARBA" id="ARBA00023015"/>
    </source>
</evidence>
<dbReference type="CDD" id="cd07377">
    <property type="entry name" value="WHTH_GntR"/>
    <property type="match status" value="1"/>
</dbReference>
<dbReference type="Gene3D" id="1.10.10.10">
    <property type="entry name" value="Winged helix-like DNA-binding domain superfamily/Winged helix DNA-binding domain"/>
    <property type="match status" value="1"/>
</dbReference>
<sequence>MLTIGLDHTKKEPLYRQIYAYIRDEIRSGALPCGSKLPSTRRLAKHMDLSRNTIDLAYGQLAAEGYIEAQPKRGYFVCQVEDLAAFHIPVEAEDEEFVQQEEPAPYDFSPVGVDMSLFPYNVWRKLLKEVMMDDNSELFQKGENQGDMDLRRAIMYYLRQSRGVHVATSQIVIGAGIENLLFLLRLTLGKDQVMAMENPAYLNAYRTIRELGFQVVPVNMDEEGLKITELERSSADLAYVTPAHQYPTGVVLPIGRRSRLIKWAREKDGRYVIEDDYDSEFRYYGKPIPALQGIDESGRVIYLGTFSKAIAPAIRIGYMVLPKSLIAAYKKTAGNFSCAVSRIDQRVLTSFLSEGHFERHQNRMRNVYKEKHDLLIQKLKEIDSSITVYGAGAGLHVRVDFHIKDTEWFEQELLNRGVRIYALSLYYIEGCPEREQYILGFTKMQKEDMIKGLETIREVYGLAKDRLVCEMTKK</sequence>
<dbReference type="PANTHER" id="PTHR46577">
    <property type="entry name" value="HTH-TYPE TRANSCRIPTIONAL REGULATORY PROTEIN GABR"/>
    <property type="match status" value="1"/>
</dbReference>
<dbReference type="GO" id="GO:0003677">
    <property type="term" value="F:DNA binding"/>
    <property type="evidence" value="ECO:0007669"/>
    <property type="project" value="UniProtKB-KW"/>
</dbReference>
<evidence type="ECO:0000256" key="1">
    <source>
        <dbReference type="ARBA" id="ARBA00005384"/>
    </source>
</evidence>
<dbReference type="OrthoDB" id="9808770at2"/>
<dbReference type="InterPro" id="IPR000524">
    <property type="entry name" value="Tscrpt_reg_HTH_GntR"/>
</dbReference>
<keyword evidence="4" id="KW-0238">DNA-binding</keyword>
<dbReference type="InterPro" id="IPR036388">
    <property type="entry name" value="WH-like_DNA-bd_sf"/>
</dbReference>
<dbReference type="Pfam" id="PF00392">
    <property type="entry name" value="GntR"/>
    <property type="match status" value="1"/>
</dbReference>
<evidence type="ECO:0000256" key="5">
    <source>
        <dbReference type="ARBA" id="ARBA00023163"/>
    </source>
</evidence>
<dbReference type="InterPro" id="IPR015421">
    <property type="entry name" value="PyrdxlP-dep_Trfase_major"/>
</dbReference>
<evidence type="ECO:0000259" key="6">
    <source>
        <dbReference type="PROSITE" id="PS50949"/>
    </source>
</evidence>
<name>A0A4P8IJI0_9FIRM</name>
<dbReference type="InterPro" id="IPR004839">
    <property type="entry name" value="Aminotransferase_I/II_large"/>
</dbReference>
<evidence type="ECO:0000256" key="4">
    <source>
        <dbReference type="ARBA" id="ARBA00023125"/>
    </source>
</evidence>
<dbReference type="AlphaFoldDB" id="A0A4P8IJI0"/>
<dbReference type="InterPro" id="IPR051446">
    <property type="entry name" value="HTH_trans_reg/aminotransferase"/>
</dbReference>
<dbReference type="GO" id="GO:0030170">
    <property type="term" value="F:pyridoxal phosphate binding"/>
    <property type="evidence" value="ECO:0007669"/>
    <property type="project" value="InterPro"/>
</dbReference>
<keyword evidence="8" id="KW-1185">Reference proteome</keyword>
<keyword evidence="5" id="KW-0804">Transcription</keyword>
<gene>
    <name evidence="7" type="ORF">AR1Y2_2749</name>
</gene>
<dbReference type="GO" id="GO:0003700">
    <property type="term" value="F:DNA-binding transcription factor activity"/>
    <property type="evidence" value="ECO:0007669"/>
    <property type="project" value="InterPro"/>
</dbReference>